<dbReference type="Proteomes" id="UP001187343">
    <property type="component" value="Unassembled WGS sequence"/>
</dbReference>
<reference evidence="1" key="1">
    <citation type="submission" date="2023-08" db="EMBL/GenBank/DDBJ databases">
        <title>Chromosome-level Genome Assembly of mud carp (Cirrhinus molitorella).</title>
        <authorList>
            <person name="Liu H."/>
        </authorList>
    </citation>
    <scope>NUCLEOTIDE SEQUENCE</scope>
    <source>
        <strain evidence="1">Prfri</strain>
        <tissue evidence="1">Muscle</tissue>
    </source>
</reference>
<gene>
    <name evidence="1" type="ORF">Q8A67_024395</name>
</gene>
<name>A0AA88TBR5_9TELE</name>
<comment type="caution">
    <text evidence="1">The sequence shown here is derived from an EMBL/GenBank/DDBJ whole genome shotgun (WGS) entry which is preliminary data.</text>
</comment>
<protein>
    <submittedName>
        <fullName evidence="1">Uncharacterized protein</fullName>
    </submittedName>
</protein>
<dbReference type="AlphaFoldDB" id="A0AA88TBR5"/>
<proteinExistence type="predicted"/>
<evidence type="ECO:0000313" key="2">
    <source>
        <dbReference type="Proteomes" id="UP001187343"/>
    </source>
</evidence>
<evidence type="ECO:0000313" key="1">
    <source>
        <dbReference type="EMBL" id="KAK2870003.1"/>
    </source>
</evidence>
<dbReference type="EMBL" id="JAUYZG010000024">
    <property type="protein sequence ID" value="KAK2870003.1"/>
    <property type="molecule type" value="Genomic_DNA"/>
</dbReference>
<organism evidence="1 2">
    <name type="scientific">Cirrhinus molitorella</name>
    <name type="common">mud carp</name>
    <dbReference type="NCBI Taxonomy" id="172907"/>
    <lineage>
        <taxon>Eukaryota</taxon>
        <taxon>Metazoa</taxon>
        <taxon>Chordata</taxon>
        <taxon>Craniata</taxon>
        <taxon>Vertebrata</taxon>
        <taxon>Euteleostomi</taxon>
        <taxon>Actinopterygii</taxon>
        <taxon>Neopterygii</taxon>
        <taxon>Teleostei</taxon>
        <taxon>Ostariophysi</taxon>
        <taxon>Cypriniformes</taxon>
        <taxon>Cyprinidae</taxon>
        <taxon>Labeoninae</taxon>
        <taxon>Labeonini</taxon>
        <taxon>Cirrhinus</taxon>
    </lineage>
</organism>
<accession>A0AA88TBR5</accession>
<keyword evidence="2" id="KW-1185">Reference proteome</keyword>
<sequence>MTTASATPHRCCAARPRAQPTHFCHHGDDNARALRRRRASACRNDSALELKPKCESDHGPRELWFHLGHGSAQATCSSGISRFHQLSVIILGSPEIGLYPHGLSHG</sequence>